<organism evidence="2 3">
    <name type="scientific">Gossypium arboreum</name>
    <name type="common">Tree cotton</name>
    <name type="synonym">Gossypium nanking</name>
    <dbReference type="NCBI Taxonomy" id="29729"/>
    <lineage>
        <taxon>Eukaryota</taxon>
        <taxon>Viridiplantae</taxon>
        <taxon>Streptophyta</taxon>
        <taxon>Embryophyta</taxon>
        <taxon>Tracheophyta</taxon>
        <taxon>Spermatophyta</taxon>
        <taxon>Magnoliopsida</taxon>
        <taxon>eudicotyledons</taxon>
        <taxon>Gunneridae</taxon>
        <taxon>Pentapetalae</taxon>
        <taxon>rosids</taxon>
        <taxon>malvids</taxon>
        <taxon>Malvales</taxon>
        <taxon>Malvaceae</taxon>
        <taxon>Malvoideae</taxon>
        <taxon>Gossypium</taxon>
    </lineage>
</organism>
<dbReference type="EMBL" id="KN433332">
    <property type="protein sequence ID" value="KHG25680.1"/>
    <property type="molecule type" value="Genomic_DNA"/>
</dbReference>
<proteinExistence type="predicted"/>
<keyword evidence="3" id="KW-1185">Reference proteome</keyword>
<gene>
    <name evidence="2" type="ORF">F383_32423</name>
</gene>
<keyword evidence="1" id="KW-1133">Transmembrane helix</keyword>
<evidence type="ECO:0000313" key="2">
    <source>
        <dbReference type="EMBL" id="KHG25680.1"/>
    </source>
</evidence>
<evidence type="ECO:0000313" key="3">
    <source>
        <dbReference type="Proteomes" id="UP000032142"/>
    </source>
</evidence>
<protein>
    <submittedName>
        <fullName evidence="2">Uncharacterized protein</fullName>
    </submittedName>
</protein>
<sequence length="58" mass="6684">MAYPCEEVQDVLISYVGLFSLFSARFSLFLLSYTHLSIKYEIKELGASDSLNLRRNHP</sequence>
<name>A0A0B0PL13_GOSAR</name>
<keyword evidence="1" id="KW-0472">Membrane</keyword>
<dbReference type="AlphaFoldDB" id="A0A0B0PL13"/>
<feature type="transmembrane region" description="Helical" evidence="1">
    <location>
        <begin position="12"/>
        <end position="33"/>
    </location>
</feature>
<reference evidence="3" key="1">
    <citation type="submission" date="2014-09" db="EMBL/GenBank/DDBJ databases">
        <authorList>
            <person name="Mudge J."/>
            <person name="Ramaraj T."/>
            <person name="Lindquist I.E."/>
            <person name="Bharti A.K."/>
            <person name="Sundararajan A."/>
            <person name="Cameron C.T."/>
            <person name="Woodward J.E."/>
            <person name="May G.D."/>
            <person name="Brubaker C."/>
            <person name="Broadhvest J."/>
            <person name="Wilkins T.A."/>
        </authorList>
    </citation>
    <scope>NUCLEOTIDE SEQUENCE</scope>
    <source>
        <strain evidence="3">cv. AKA8401</strain>
    </source>
</reference>
<accession>A0A0B0PL13</accession>
<keyword evidence="1" id="KW-0812">Transmembrane</keyword>
<dbReference type="Proteomes" id="UP000032142">
    <property type="component" value="Unassembled WGS sequence"/>
</dbReference>
<evidence type="ECO:0000256" key="1">
    <source>
        <dbReference type="SAM" id="Phobius"/>
    </source>
</evidence>